<organism evidence="1 2">
    <name type="scientific">Streptomyces chromofuscus</name>
    <dbReference type="NCBI Taxonomy" id="42881"/>
    <lineage>
        <taxon>Bacteria</taxon>
        <taxon>Bacillati</taxon>
        <taxon>Actinomycetota</taxon>
        <taxon>Actinomycetes</taxon>
        <taxon>Kitasatosporales</taxon>
        <taxon>Streptomycetaceae</taxon>
        <taxon>Streptomyces</taxon>
    </lineage>
</organism>
<dbReference type="RefSeq" id="WP_189697708.1">
    <property type="nucleotide sequence ID" value="NZ_BMTA01000005.1"/>
</dbReference>
<evidence type="ECO:0000313" key="2">
    <source>
        <dbReference type="Proteomes" id="UP000594008"/>
    </source>
</evidence>
<evidence type="ECO:0000313" key="1">
    <source>
        <dbReference type="EMBL" id="QOV44554.1"/>
    </source>
</evidence>
<dbReference type="EMBL" id="CP063374">
    <property type="protein sequence ID" value="QOV44554.1"/>
    <property type="molecule type" value="Genomic_DNA"/>
</dbReference>
<accession>A0A7M2T8I2</accession>
<proteinExistence type="predicted"/>
<dbReference type="SUPFAM" id="SSF110296">
    <property type="entry name" value="Oligoxyloglucan reducing end-specific cellobiohydrolase"/>
    <property type="match status" value="1"/>
</dbReference>
<gene>
    <name evidence="1" type="ORF">IPT68_00430</name>
</gene>
<protein>
    <recommendedName>
        <fullName evidence="3">Exo-alpha-sialidase</fullName>
    </recommendedName>
</protein>
<dbReference type="AlphaFoldDB" id="A0A7M2T8I2"/>
<dbReference type="KEGG" id="schf:IPT68_00430"/>
<dbReference type="Gene3D" id="2.130.10.10">
    <property type="entry name" value="YVTN repeat-like/Quinoprotein amine dehydrogenase"/>
    <property type="match status" value="1"/>
</dbReference>
<dbReference type="InterPro" id="IPR015943">
    <property type="entry name" value="WD40/YVTN_repeat-like_dom_sf"/>
</dbReference>
<keyword evidence="2" id="KW-1185">Reference proteome</keyword>
<name>A0A7M2T8I2_STRCW</name>
<sequence length="162" mass="16431">MITKAPVGPPSVDSAPSCSVWAGSDACRSGERRAGIAALDLATHPAGAATVWAATVTGLERSTDGGRTFRPVSSAPGLVAVEGPEPGSLVALAADGRVLTGRAGGPWTQRGRLPEGGKSTVLTAVTAQHLPAADTTHAVYKSADGGRTWMLLHRPGNGQEHH</sequence>
<evidence type="ECO:0008006" key="3">
    <source>
        <dbReference type="Google" id="ProtNLM"/>
    </source>
</evidence>
<reference evidence="1 2" key="1">
    <citation type="submission" date="2020-10" db="EMBL/GenBank/DDBJ databases">
        <title>Streptomyces chromofuscus complate genome analysis.</title>
        <authorList>
            <person name="Anwar N."/>
        </authorList>
    </citation>
    <scope>NUCLEOTIDE SEQUENCE [LARGE SCALE GENOMIC DNA]</scope>
    <source>
        <strain evidence="1 2">DSM 40273</strain>
    </source>
</reference>
<dbReference type="Proteomes" id="UP000594008">
    <property type="component" value="Chromosome"/>
</dbReference>